<dbReference type="AlphaFoldDB" id="A0A067SFZ1"/>
<dbReference type="Proteomes" id="UP000027222">
    <property type="component" value="Unassembled WGS sequence"/>
</dbReference>
<organism evidence="1 2">
    <name type="scientific">Galerina marginata (strain CBS 339.88)</name>
    <dbReference type="NCBI Taxonomy" id="685588"/>
    <lineage>
        <taxon>Eukaryota</taxon>
        <taxon>Fungi</taxon>
        <taxon>Dikarya</taxon>
        <taxon>Basidiomycota</taxon>
        <taxon>Agaricomycotina</taxon>
        <taxon>Agaricomycetes</taxon>
        <taxon>Agaricomycetidae</taxon>
        <taxon>Agaricales</taxon>
        <taxon>Agaricineae</taxon>
        <taxon>Strophariaceae</taxon>
        <taxon>Galerina</taxon>
    </lineage>
</organism>
<proteinExistence type="predicted"/>
<evidence type="ECO:0000313" key="2">
    <source>
        <dbReference type="Proteomes" id="UP000027222"/>
    </source>
</evidence>
<reference evidence="2" key="1">
    <citation type="journal article" date="2014" name="Proc. Natl. Acad. Sci. U.S.A.">
        <title>Extensive sampling of basidiomycete genomes demonstrates inadequacy of the white-rot/brown-rot paradigm for wood decay fungi.</title>
        <authorList>
            <person name="Riley R."/>
            <person name="Salamov A.A."/>
            <person name="Brown D.W."/>
            <person name="Nagy L.G."/>
            <person name="Floudas D."/>
            <person name="Held B.W."/>
            <person name="Levasseur A."/>
            <person name="Lombard V."/>
            <person name="Morin E."/>
            <person name="Otillar R."/>
            <person name="Lindquist E.A."/>
            <person name="Sun H."/>
            <person name="LaButti K.M."/>
            <person name="Schmutz J."/>
            <person name="Jabbour D."/>
            <person name="Luo H."/>
            <person name="Baker S.E."/>
            <person name="Pisabarro A.G."/>
            <person name="Walton J.D."/>
            <person name="Blanchette R.A."/>
            <person name="Henrissat B."/>
            <person name="Martin F."/>
            <person name="Cullen D."/>
            <person name="Hibbett D.S."/>
            <person name="Grigoriev I.V."/>
        </authorList>
    </citation>
    <scope>NUCLEOTIDE SEQUENCE [LARGE SCALE GENOMIC DNA]</scope>
    <source>
        <strain evidence="2">CBS 339.88</strain>
    </source>
</reference>
<protein>
    <submittedName>
        <fullName evidence="1">Uncharacterized protein</fullName>
    </submittedName>
</protein>
<keyword evidence="2" id="KW-1185">Reference proteome</keyword>
<dbReference type="HOGENOM" id="CLU_1447792_0_0_1"/>
<name>A0A067SFZ1_GALM3</name>
<sequence length="187" mass="20265">MGMGSTCWRSFHGRAFIKFAGWVFGGGATRGGAMGQGNEARRGAQLGADFAGALLVLLTGGRVREQAMIGKAEEVNVWLGRVVGGIAVSLKEIRNTSVVLAQVTIAPGMALMPMVRLLPLSLYISVTEVKSTQWTFHPRRTIFFFIRLAFDVVTQNPSCDRCRSPVPILKIEPPLVAILSILLILLL</sequence>
<evidence type="ECO:0000313" key="1">
    <source>
        <dbReference type="EMBL" id="KDR65678.1"/>
    </source>
</evidence>
<dbReference type="EMBL" id="KL142436">
    <property type="protein sequence ID" value="KDR65678.1"/>
    <property type="molecule type" value="Genomic_DNA"/>
</dbReference>
<gene>
    <name evidence="1" type="ORF">GALMADRAFT_1248570</name>
</gene>
<accession>A0A067SFZ1</accession>